<keyword evidence="1" id="KW-0472">Membrane</keyword>
<dbReference type="EMBL" id="KI913127">
    <property type="protein sequence ID" value="ETV79612.1"/>
    <property type="molecule type" value="Genomic_DNA"/>
</dbReference>
<organism evidence="2">
    <name type="scientific">Aphanomyces astaci</name>
    <name type="common">Crayfish plague agent</name>
    <dbReference type="NCBI Taxonomy" id="112090"/>
    <lineage>
        <taxon>Eukaryota</taxon>
        <taxon>Sar</taxon>
        <taxon>Stramenopiles</taxon>
        <taxon>Oomycota</taxon>
        <taxon>Saprolegniomycetes</taxon>
        <taxon>Saprolegniales</taxon>
        <taxon>Verrucalvaceae</taxon>
        <taxon>Aphanomyces</taxon>
    </lineage>
</organism>
<gene>
    <name evidence="2" type="ORF">H257_06870</name>
    <name evidence="3" type="ORF">H257_06873</name>
</gene>
<reference evidence="2" key="1">
    <citation type="submission" date="2013-12" db="EMBL/GenBank/DDBJ databases">
        <title>The Genome Sequence of Aphanomyces astaci APO3.</title>
        <authorList>
            <consortium name="The Broad Institute Genomics Platform"/>
            <person name="Russ C."/>
            <person name="Tyler B."/>
            <person name="van West P."/>
            <person name="Dieguez-Uribeondo J."/>
            <person name="Young S.K."/>
            <person name="Zeng Q."/>
            <person name="Gargeya S."/>
            <person name="Fitzgerald M."/>
            <person name="Abouelleil A."/>
            <person name="Alvarado L."/>
            <person name="Chapman S.B."/>
            <person name="Gainer-Dewar J."/>
            <person name="Goldberg J."/>
            <person name="Griggs A."/>
            <person name="Gujja S."/>
            <person name="Hansen M."/>
            <person name="Howarth C."/>
            <person name="Imamovic A."/>
            <person name="Ireland A."/>
            <person name="Larimer J."/>
            <person name="McCowan C."/>
            <person name="Murphy C."/>
            <person name="Pearson M."/>
            <person name="Poon T.W."/>
            <person name="Priest M."/>
            <person name="Roberts A."/>
            <person name="Saif S."/>
            <person name="Shea T."/>
            <person name="Sykes S."/>
            <person name="Wortman J."/>
            <person name="Nusbaum C."/>
            <person name="Birren B."/>
        </authorList>
    </citation>
    <scope>NUCLEOTIDE SEQUENCE [LARGE SCALE GENOMIC DNA]</scope>
    <source>
        <strain evidence="2">APO3</strain>
    </source>
</reference>
<dbReference type="RefSeq" id="XP_009830548.1">
    <property type="nucleotide sequence ID" value="XM_009832246.1"/>
</dbReference>
<dbReference type="AlphaFoldDB" id="W4GIW9"/>
<evidence type="ECO:0000313" key="3">
    <source>
        <dbReference type="EMBL" id="ETV79613.1"/>
    </source>
</evidence>
<dbReference type="GeneID" id="20808869"/>
<evidence type="ECO:0000313" key="2">
    <source>
        <dbReference type="EMBL" id="ETV79612.1"/>
    </source>
</evidence>
<proteinExistence type="predicted"/>
<protein>
    <submittedName>
        <fullName evidence="2">Uncharacterized protein</fullName>
    </submittedName>
</protein>
<keyword evidence="1" id="KW-0812">Transmembrane</keyword>
<dbReference type="VEuPathDB" id="FungiDB:H257_06873"/>
<sequence>MANHCRSVVLVSVKNGLTWLERAMGFLVAAMCRMIVVFGMPLWHARERNVWRSSWAMSATGHHGGVKGVYVPRLVFMKACEKHLISTAALVVGEISWVAHTAQSHSKQLAESDDFVVQVGPYDLKA</sequence>
<dbReference type="GeneID" id="20808866"/>
<dbReference type="VEuPathDB" id="FungiDB:H257_06870"/>
<keyword evidence="1" id="KW-1133">Transmembrane helix</keyword>
<dbReference type="EMBL" id="KI913127">
    <property type="protein sequence ID" value="ETV79613.1"/>
    <property type="molecule type" value="Genomic_DNA"/>
</dbReference>
<dbReference type="RefSeq" id="XP_009830549.1">
    <property type="nucleotide sequence ID" value="XM_009832247.1"/>
</dbReference>
<accession>W4GIW9</accession>
<name>W4GIW9_APHAT</name>
<feature type="transmembrane region" description="Helical" evidence="1">
    <location>
        <begin position="23"/>
        <end position="43"/>
    </location>
</feature>
<evidence type="ECO:0000256" key="1">
    <source>
        <dbReference type="SAM" id="Phobius"/>
    </source>
</evidence>